<reference evidence="1 3" key="2">
    <citation type="journal article" date="2012" name="BMC Genomics">
        <title>A comparative genomics perspective on the genetic content of the alkaliphilic haloarchaeon Natrialba magadii ATCC 43099T.</title>
        <authorList>
            <person name="Siddaramappa S."/>
            <person name="Challacombe J.F."/>
            <person name="Decastro R.E."/>
            <person name="Pfeiffer F."/>
            <person name="Sastre D.E."/>
            <person name="Gimenez M.I."/>
            <person name="Paggi R.A."/>
            <person name="Detter J.C."/>
            <person name="Davenport K.W."/>
            <person name="Goodwin L.A."/>
            <person name="Kyrpides N."/>
            <person name="Tapia R."/>
            <person name="Pitluck S."/>
            <person name="Lucas S."/>
            <person name="Woyke T."/>
            <person name="Maupin-Furlow J.A."/>
        </authorList>
    </citation>
    <scope>NUCLEOTIDE SEQUENCE [LARGE SCALE GENOMIC DNA]</scope>
    <source>
        <strain evidence="1">ATCC 43099</strain>
        <strain evidence="3">ATCC 43099 / DSM 3394 / CCM 3739 / CIP 104546 / IAM 13178 / JCM 8861 / NBRC 102185 / NCIMB 2190 / MS3</strain>
    </source>
</reference>
<dbReference type="Pfam" id="PF03745">
    <property type="entry name" value="DUF309"/>
    <property type="match status" value="1"/>
</dbReference>
<reference evidence="2 4" key="3">
    <citation type="journal article" date="2014" name="PLoS Genet.">
        <title>Phylogenetically driven sequencing of extremely halophilic archaea reveals strategies for static and dynamic osmo-response.</title>
        <authorList>
            <person name="Becker E.A."/>
            <person name="Seitzer P.M."/>
            <person name="Tritt A."/>
            <person name="Larsen D."/>
            <person name="Krusor M."/>
            <person name="Yao A.I."/>
            <person name="Wu D."/>
            <person name="Madern D."/>
            <person name="Eisen J.A."/>
            <person name="Darling A.E."/>
            <person name="Facciotti M.T."/>
        </authorList>
    </citation>
    <scope>NUCLEOTIDE SEQUENCE [LARGE SCALE GENOMIC DNA]</scope>
    <source>
        <strain evidence="4">ATCC 43099 / DSM 3394 / CCM 3739 / CIP 104546 / IAM 13178 / JCM 8861 / NBRC 102185 / NCIMB 2190 / MS3</strain>
        <strain evidence="2">MS-3</strain>
    </source>
</reference>
<organism evidence="1 3">
    <name type="scientific">Natrialba magadii (strain ATCC 43099 / DSM 3394 / CCM 3739 / CIP 104546 / IAM 13178 / JCM 8861 / NBRC 102185 / NCIMB 2190 / MS3)</name>
    <name type="common">Natronobacterium magadii</name>
    <dbReference type="NCBI Taxonomy" id="547559"/>
    <lineage>
        <taxon>Archaea</taxon>
        <taxon>Methanobacteriati</taxon>
        <taxon>Methanobacteriota</taxon>
        <taxon>Stenosarchaea group</taxon>
        <taxon>Halobacteria</taxon>
        <taxon>Halobacteriales</taxon>
        <taxon>Natrialbaceae</taxon>
        <taxon>Natrialba</taxon>
    </lineage>
</organism>
<reference evidence="1" key="4">
    <citation type="submission" date="2016-09" db="EMBL/GenBank/DDBJ databases">
        <authorList>
            <person name="Pfeiffer F."/>
        </authorList>
    </citation>
    <scope>NUCLEOTIDE SEQUENCE</scope>
    <source>
        <strain evidence="1">ATCC 43099</strain>
    </source>
</reference>
<keyword evidence="3" id="KW-1185">Reference proteome</keyword>
<evidence type="ECO:0000313" key="2">
    <source>
        <dbReference type="EMBL" id="ELY30106.1"/>
    </source>
</evidence>
<dbReference type="GeneID" id="8825105"/>
<name>D3SWT6_NATMM</name>
<gene>
    <name evidence="1" type="ordered locus">Nmag_2253</name>
    <name evidence="2" type="ORF">C500_09139</name>
</gene>
<dbReference type="PaxDb" id="547559-Nmag_2253"/>
<dbReference type="Gene3D" id="1.10.3450.10">
    <property type="entry name" value="TTHA0068-like"/>
    <property type="match status" value="1"/>
</dbReference>
<proteinExistence type="predicted"/>
<dbReference type="InterPro" id="IPR023203">
    <property type="entry name" value="TTHA0068_sf"/>
</dbReference>
<sequence length="204" mass="22494">MRDHLRAGIAIYNDGFYHAAHDAWEDHWLDLDSGTDDEQLLHGLIQATAAVHHAHTQNWEGAVGLAESALEYLADLPDTYRNVRLPPLRSFLAALAADPELVERRPPVRIEHEGDVPTRDDLGFDATAIAALVLAGELGYEAGVIEQGLEYAEHDLAAGEDDSAFISLLFDFVREDAHRGIVAQRLAGHVDRRQAKESDVEGLF</sequence>
<dbReference type="InterPro" id="IPR005500">
    <property type="entry name" value="DUF309"/>
</dbReference>
<dbReference type="HOGENOM" id="CLU_116128_0_0_2"/>
<evidence type="ECO:0000313" key="3">
    <source>
        <dbReference type="Proteomes" id="UP000001879"/>
    </source>
</evidence>
<dbReference type="KEGG" id="nmg:Nmag_2253"/>
<evidence type="ECO:0000313" key="1">
    <source>
        <dbReference type="EMBL" id="ADD05818.1"/>
    </source>
</evidence>
<reference evidence="3" key="1">
    <citation type="submission" date="2010-02" db="EMBL/GenBank/DDBJ databases">
        <title>Complete sequence of chromosome of Natrialba magadii ATCC 43099.</title>
        <authorList>
            <consortium name="US DOE Joint Genome Institute"/>
            <person name="Lucas S."/>
            <person name="Copeland A."/>
            <person name="Lapidus A."/>
            <person name="Cheng J.-F."/>
            <person name="Bruce D."/>
            <person name="Goodwin L."/>
            <person name="Pitluck S."/>
            <person name="Davenport K."/>
            <person name="Saunders E."/>
            <person name="Detter J.C."/>
            <person name="Han C."/>
            <person name="Tapia R."/>
            <person name="Land M."/>
            <person name="Hauser L."/>
            <person name="Kyrpides N."/>
            <person name="Mikhailova N."/>
            <person name="De Castro R.E."/>
            <person name="Maupin-Furlow J.A."/>
            <person name="Woyke T."/>
        </authorList>
    </citation>
    <scope>NUCLEOTIDE SEQUENCE [LARGE SCALE GENOMIC DNA]</scope>
    <source>
        <strain evidence="3">ATCC 43099 / DSM 3394 / CCM 3739 / CIP 104546 / IAM 13178 / JCM 8861 / NBRC 102185 / NCIMB 2190 / MS3</strain>
    </source>
</reference>
<protein>
    <submittedName>
        <fullName evidence="1">DUF309 family protein</fullName>
    </submittedName>
</protein>
<dbReference type="OrthoDB" id="270022at2157"/>
<dbReference type="EMBL" id="CP001932">
    <property type="protein sequence ID" value="ADD05818.1"/>
    <property type="molecule type" value="Genomic_DNA"/>
</dbReference>
<dbReference type="PANTHER" id="PTHR34796">
    <property type="entry name" value="EXPRESSED PROTEIN"/>
    <property type="match status" value="1"/>
</dbReference>
<dbReference type="STRING" id="547559.Nmag_2253"/>
<dbReference type="PATRIC" id="fig|547559.17.peg.1800"/>
<dbReference type="RefSeq" id="WP_004267215.1">
    <property type="nucleotide sequence ID" value="NC_013922.1"/>
</dbReference>
<dbReference type="EMBL" id="AOHS01000032">
    <property type="protein sequence ID" value="ELY30106.1"/>
    <property type="molecule type" value="Genomic_DNA"/>
</dbReference>
<dbReference type="AlphaFoldDB" id="D3SWT6"/>
<dbReference type="Proteomes" id="UP000001879">
    <property type="component" value="Chromosome"/>
</dbReference>
<dbReference type="PANTHER" id="PTHR34796:SF1">
    <property type="entry name" value="EXPRESSED PROTEIN"/>
    <property type="match status" value="1"/>
</dbReference>
<dbReference type="SUPFAM" id="SSF140663">
    <property type="entry name" value="TTHA0068-like"/>
    <property type="match status" value="1"/>
</dbReference>
<dbReference type="Proteomes" id="UP000011543">
    <property type="component" value="Unassembled WGS sequence"/>
</dbReference>
<evidence type="ECO:0000313" key="4">
    <source>
        <dbReference type="Proteomes" id="UP000011543"/>
    </source>
</evidence>
<dbReference type="eggNOG" id="arCOG09205">
    <property type="taxonomic scope" value="Archaea"/>
</dbReference>
<accession>D3SWT6</accession>